<dbReference type="AlphaFoldDB" id="A0A9D1T3G5"/>
<dbReference type="InterPro" id="IPR007433">
    <property type="entry name" value="DUF481"/>
</dbReference>
<proteinExistence type="predicted"/>
<feature type="signal peptide" evidence="1">
    <location>
        <begin position="1"/>
        <end position="19"/>
    </location>
</feature>
<dbReference type="Pfam" id="PF04338">
    <property type="entry name" value="DUF481"/>
    <property type="match status" value="1"/>
</dbReference>
<gene>
    <name evidence="2" type="ORF">IAC79_06220</name>
</gene>
<dbReference type="Proteomes" id="UP000886845">
    <property type="component" value="Unassembled WGS sequence"/>
</dbReference>
<protein>
    <submittedName>
        <fullName evidence="2">DUF481 domain-containing protein</fullName>
    </submittedName>
</protein>
<comment type="caution">
    <text evidence="2">The sequence shown here is derived from an EMBL/GenBank/DDBJ whole genome shotgun (WGS) entry which is preliminary data.</text>
</comment>
<organism evidence="2 3">
    <name type="scientific">Candidatus Spyradenecus faecavium</name>
    <dbReference type="NCBI Taxonomy" id="2840947"/>
    <lineage>
        <taxon>Bacteria</taxon>
        <taxon>Pseudomonadati</taxon>
        <taxon>Lentisphaerota</taxon>
        <taxon>Lentisphaeria</taxon>
        <taxon>Lentisphaerales</taxon>
        <taxon>Lentisphaeraceae</taxon>
        <taxon>Lentisphaeraceae incertae sedis</taxon>
        <taxon>Candidatus Spyradenecus</taxon>
    </lineage>
</organism>
<reference evidence="2" key="1">
    <citation type="submission" date="2020-10" db="EMBL/GenBank/DDBJ databases">
        <authorList>
            <person name="Gilroy R."/>
        </authorList>
    </citation>
    <scope>NUCLEOTIDE SEQUENCE</scope>
    <source>
        <strain evidence="2">35461</strain>
    </source>
</reference>
<sequence>MRKPLAALCLCLTAAWTHADTIVTVTDDVIHGTIQRIRNGKVVIDTAFAGTLRIPREQIRTLDYDDANRDKPLYARLDPAKKDKQEVRLGRDAEGALVIVPVADKAKALALSEVATLWPADAVDPDFPPIKRWAFSLSFGLNGNAGNTQDFSVSAYAEAIRTTETTTLKLYGSYNKTRSFDTLTAEQYIGGIDLEYRPNDVASWYFRDEAQHNRFSDYHLRNVFGGGYGHYLINRTVNGRATTLRLRFGLSHSYTRHYSKTYPGSSSRLTESDLGLDLGLLFHHDFKGGLSWNTEITYIPLIDDLAQGTLVHETRLTYTLRELGRFHKRLSDIGLEAGMRNEYKTDPDPSYCNTDTTWYFRMKKTW</sequence>
<name>A0A9D1T3G5_9BACT</name>
<evidence type="ECO:0000256" key="1">
    <source>
        <dbReference type="SAM" id="SignalP"/>
    </source>
</evidence>
<keyword evidence="1" id="KW-0732">Signal</keyword>
<dbReference type="EMBL" id="DVOR01000203">
    <property type="protein sequence ID" value="HIV09689.1"/>
    <property type="molecule type" value="Genomic_DNA"/>
</dbReference>
<evidence type="ECO:0000313" key="2">
    <source>
        <dbReference type="EMBL" id="HIV09689.1"/>
    </source>
</evidence>
<accession>A0A9D1T3G5</accession>
<feature type="chain" id="PRO_5039550569" evidence="1">
    <location>
        <begin position="20"/>
        <end position="366"/>
    </location>
</feature>
<evidence type="ECO:0000313" key="3">
    <source>
        <dbReference type="Proteomes" id="UP000886845"/>
    </source>
</evidence>
<reference evidence="2" key="2">
    <citation type="journal article" date="2021" name="PeerJ">
        <title>Extensive microbial diversity within the chicken gut microbiome revealed by metagenomics and culture.</title>
        <authorList>
            <person name="Gilroy R."/>
            <person name="Ravi A."/>
            <person name="Getino M."/>
            <person name="Pursley I."/>
            <person name="Horton D.L."/>
            <person name="Alikhan N.F."/>
            <person name="Baker D."/>
            <person name="Gharbi K."/>
            <person name="Hall N."/>
            <person name="Watson M."/>
            <person name="Adriaenssens E.M."/>
            <person name="Foster-Nyarko E."/>
            <person name="Jarju S."/>
            <person name="Secka A."/>
            <person name="Antonio M."/>
            <person name="Oren A."/>
            <person name="Chaudhuri R.R."/>
            <person name="La Ragione R."/>
            <person name="Hildebrand F."/>
            <person name="Pallen M.J."/>
        </authorList>
    </citation>
    <scope>NUCLEOTIDE SEQUENCE</scope>
    <source>
        <strain evidence="2">35461</strain>
    </source>
</reference>